<name>A0A1G8IND7_9BACI</name>
<dbReference type="OrthoDB" id="9815825at2"/>
<dbReference type="Pfam" id="PF02894">
    <property type="entry name" value="GFO_IDH_MocA_C"/>
    <property type="match status" value="1"/>
</dbReference>
<feature type="domain" description="Gfo/Idh/MocA-like oxidoreductase C-terminal" evidence="4">
    <location>
        <begin position="133"/>
        <end position="341"/>
    </location>
</feature>
<dbReference type="AlphaFoldDB" id="A0A1G8IND7"/>
<feature type="domain" description="Gfo/Idh/MocA-like oxidoreductase N-terminal" evidence="3">
    <location>
        <begin position="4"/>
        <end position="121"/>
    </location>
</feature>
<keyword evidence="2" id="KW-0560">Oxidoreductase</keyword>
<gene>
    <name evidence="5" type="ORF">SAMN05216352_105271</name>
</gene>
<sequence length="344" mass="38629">MSYIRTGLIGFGFSGATFHAPVIDTVKNIEITHVASSNPDKVKGQLPEAEVMSSAEDVCRHSELDAVIITTPNTTHYQLAKEALEHNKHVVLEKPFVPNLQEAEELTVIAEERGLFLSVYHNRRWDNDFLTLKECMENGELGRVHTYEAVWNRFRPDVRDRWREQNLPGSGTWYDLGSHLVDQALLLFGEPGTIFGDIQVQREGGKTADYFHVILGYENKRVILRSGSMAIGDSPRYIVHGTKGSFVKYGLDSQEDMLKIGGKPGDKGWGEDLKDNQAILTDENGNRNIPSVKGAYEQYYIKFRDAILEGHQPPVTAHEAARVIKVIELAEKSSQNHTVVSFHS</sequence>
<dbReference type="PANTHER" id="PTHR43708">
    <property type="entry name" value="CONSERVED EXPRESSED OXIDOREDUCTASE (EUROFUNG)"/>
    <property type="match status" value="1"/>
</dbReference>
<dbReference type="Gene3D" id="3.40.50.720">
    <property type="entry name" value="NAD(P)-binding Rossmann-like Domain"/>
    <property type="match status" value="1"/>
</dbReference>
<evidence type="ECO:0000256" key="2">
    <source>
        <dbReference type="ARBA" id="ARBA00023002"/>
    </source>
</evidence>
<dbReference type="Proteomes" id="UP000199017">
    <property type="component" value="Unassembled WGS sequence"/>
</dbReference>
<keyword evidence="6" id="KW-1185">Reference proteome</keyword>
<accession>A0A1G8IND7</accession>
<dbReference type="InterPro" id="IPR051317">
    <property type="entry name" value="Gfo/Idh/MocA_oxidoreduct"/>
</dbReference>
<dbReference type="Gene3D" id="3.30.360.10">
    <property type="entry name" value="Dihydrodipicolinate Reductase, domain 2"/>
    <property type="match status" value="1"/>
</dbReference>
<dbReference type="InterPro" id="IPR036291">
    <property type="entry name" value="NAD(P)-bd_dom_sf"/>
</dbReference>
<dbReference type="InterPro" id="IPR000683">
    <property type="entry name" value="Gfo/Idh/MocA-like_OxRdtase_N"/>
</dbReference>
<dbReference type="GO" id="GO:0016491">
    <property type="term" value="F:oxidoreductase activity"/>
    <property type="evidence" value="ECO:0007669"/>
    <property type="project" value="UniProtKB-KW"/>
</dbReference>
<evidence type="ECO:0000259" key="3">
    <source>
        <dbReference type="Pfam" id="PF01408"/>
    </source>
</evidence>
<dbReference type="STRING" id="930129.SAMN05216352_105271"/>
<evidence type="ECO:0000259" key="4">
    <source>
        <dbReference type="Pfam" id="PF02894"/>
    </source>
</evidence>
<protein>
    <submittedName>
        <fullName evidence="5">Scyllo-inositol 2-dehydrogenase (NADP+)</fullName>
    </submittedName>
</protein>
<comment type="similarity">
    <text evidence="1">Belongs to the Gfo/Idh/MocA family.</text>
</comment>
<evidence type="ECO:0000313" key="6">
    <source>
        <dbReference type="Proteomes" id="UP000199017"/>
    </source>
</evidence>
<dbReference type="Pfam" id="PF01408">
    <property type="entry name" value="GFO_IDH_MocA"/>
    <property type="match status" value="1"/>
</dbReference>
<reference evidence="5 6" key="1">
    <citation type="submission" date="2016-10" db="EMBL/GenBank/DDBJ databases">
        <authorList>
            <person name="de Groot N.N."/>
        </authorList>
    </citation>
    <scope>NUCLEOTIDE SEQUENCE [LARGE SCALE GENOMIC DNA]</scope>
    <source>
        <strain evidence="6">P4B,CCM 7963,CECT 7998,DSM 25260,IBRC-M 10614,KCTC 13821</strain>
    </source>
</reference>
<dbReference type="SUPFAM" id="SSF51735">
    <property type="entry name" value="NAD(P)-binding Rossmann-fold domains"/>
    <property type="match status" value="1"/>
</dbReference>
<evidence type="ECO:0000313" key="5">
    <source>
        <dbReference type="EMBL" id="SDI20425.1"/>
    </source>
</evidence>
<dbReference type="NCBIfam" id="NF008607">
    <property type="entry name" value="PRK11579.1"/>
    <property type="match status" value="1"/>
</dbReference>
<evidence type="ECO:0000256" key="1">
    <source>
        <dbReference type="ARBA" id="ARBA00010928"/>
    </source>
</evidence>
<proteinExistence type="inferred from homology"/>
<organism evidence="5 6">
    <name type="scientific">Alteribacillus bidgolensis</name>
    <dbReference type="NCBI Taxonomy" id="930129"/>
    <lineage>
        <taxon>Bacteria</taxon>
        <taxon>Bacillati</taxon>
        <taxon>Bacillota</taxon>
        <taxon>Bacilli</taxon>
        <taxon>Bacillales</taxon>
        <taxon>Bacillaceae</taxon>
        <taxon>Alteribacillus</taxon>
    </lineage>
</organism>
<dbReference type="EMBL" id="FNDU01000005">
    <property type="protein sequence ID" value="SDI20425.1"/>
    <property type="molecule type" value="Genomic_DNA"/>
</dbReference>
<dbReference type="RefSeq" id="WP_091584691.1">
    <property type="nucleotide sequence ID" value="NZ_FNDU01000005.1"/>
</dbReference>
<dbReference type="InterPro" id="IPR004104">
    <property type="entry name" value="Gfo/Idh/MocA-like_OxRdtase_C"/>
</dbReference>
<dbReference type="PANTHER" id="PTHR43708:SF5">
    <property type="entry name" value="CONSERVED EXPRESSED OXIDOREDUCTASE (EUROFUNG)-RELATED"/>
    <property type="match status" value="1"/>
</dbReference>
<dbReference type="GO" id="GO:0000166">
    <property type="term" value="F:nucleotide binding"/>
    <property type="evidence" value="ECO:0007669"/>
    <property type="project" value="InterPro"/>
</dbReference>